<feature type="transmembrane region" description="Helical" evidence="1">
    <location>
        <begin position="187"/>
        <end position="208"/>
    </location>
</feature>
<proteinExistence type="predicted"/>
<dbReference type="Proteomes" id="UP000000466">
    <property type="component" value="Chromosome"/>
</dbReference>
<feature type="transmembrane region" description="Helical" evidence="1">
    <location>
        <begin position="157"/>
        <end position="181"/>
    </location>
</feature>
<sequence length="216" mass="23198">MQGKHQLILTYGIVAVITAACLMMAGPMRGGFPVGNELGERMQFIVDNLGLWRAGWYLWMLSALGLLTFCTLLAQQVNPGPLRTLGLTLVAIGIAPDLMAEVIYSFILPQAIAVGASQLALIEQLAMFLTGFLGNGLYNLGGMLLTLLLIRQRTLARWIAVSGLISWSLGLGLSAAVAVGNMALTEFFTATAMVCSTLWMLIIAHTLFNRADLQPA</sequence>
<keyword evidence="1" id="KW-0812">Transmembrane</keyword>
<dbReference type="STRING" id="1117647.M5M_14815"/>
<dbReference type="EMBL" id="CP003746">
    <property type="protein sequence ID" value="AFV00098.1"/>
    <property type="molecule type" value="Genomic_DNA"/>
</dbReference>
<dbReference type="AlphaFoldDB" id="K4L1P8"/>
<evidence type="ECO:0000313" key="2">
    <source>
        <dbReference type="EMBL" id="AFV00098.1"/>
    </source>
</evidence>
<dbReference type="PROSITE" id="PS51257">
    <property type="entry name" value="PROKAR_LIPOPROTEIN"/>
    <property type="match status" value="1"/>
</dbReference>
<evidence type="ECO:0008006" key="4">
    <source>
        <dbReference type="Google" id="ProtNLM"/>
    </source>
</evidence>
<name>K4L1P8_SIMAS</name>
<dbReference type="KEGG" id="saga:M5M_14815"/>
<accession>K4L1P8</accession>
<feature type="transmembrane region" description="Helical" evidence="1">
    <location>
        <begin position="7"/>
        <end position="26"/>
    </location>
</feature>
<dbReference type="HOGENOM" id="CLU_1276890_0_0_6"/>
<feature type="transmembrane region" description="Helical" evidence="1">
    <location>
        <begin position="86"/>
        <end position="107"/>
    </location>
</feature>
<feature type="transmembrane region" description="Helical" evidence="1">
    <location>
        <begin position="56"/>
        <end position="74"/>
    </location>
</feature>
<feature type="transmembrane region" description="Helical" evidence="1">
    <location>
        <begin position="127"/>
        <end position="150"/>
    </location>
</feature>
<keyword evidence="1" id="KW-1133">Transmembrane helix</keyword>
<organism evidence="2 3">
    <name type="scientific">Simiduia agarivorans (strain DSM 21679 / JCM 13881 / BCRC 17597 / SA1)</name>
    <dbReference type="NCBI Taxonomy" id="1117647"/>
    <lineage>
        <taxon>Bacteria</taxon>
        <taxon>Pseudomonadati</taxon>
        <taxon>Pseudomonadota</taxon>
        <taxon>Gammaproteobacteria</taxon>
        <taxon>Cellvibrionales</taxon>
        <taxon>Cellvibrionaceae</taxon>
        <taxon>Simiduia</taxon>
    </lineage>
</organism>
<keyword evidence="1" id="KW-0472">Membrane</keyword>
<dbReference type="eggNOG" id="ENOG5032WBD">
    <property type="taxonomic scope" value="Bacteria"/>
</dbReference>
<dbReference type="RefSeq" id="WP_015048250.1">
    <property type="nucleotide sequence ID" value="NC_018868.3"/>
</dbReference>
<evidence type="ECO:0000256" key="1">
    <source>
        <dbReference type="SAM" id="Phobius"/>
    </source>
</evidence>
<gene>
    <name evidence="2" type="ordered locus">M5M_14815</name>
</gene>
<protein>
    <recommendedName>
        <fullName evidence="4">DUF4386 domain-containing protein</fullName>
    </recommendedName>
</protein>
<reference evidence="2 3" key="1">
    <citation type="journal article" date="2013" name="Genome Announc.">
        <title>Complete genome sequence of Simiduia agarivorans SA1(T), a marine bacterium able to degrade a variety of polysaccharides.</title>
        <authorList>
            <person name="Lin S.Y."/>
            <person name="Shieh W.Y."/>
            <person name="Chen J.S."/>
            <person name="Tang S.L."/>
        </authorList>
    </citation>
    <scope>NUCLEOTIDE SEQUENCE [LARGE SCALE GENOMIC DNA]</scope>
    <source>
        <strain evidence="3">DSM 21679 / JCM 13881 / BCRC 17597 / SA1</strain>
    </source>
</reference>
<keyword evidence="3" id="KW-1185">Reference proteome</keyword>
<evidence type="ECO:0000313" key="3">
    <source>
        <dbReference type="Proteomes" id="UP000000466"/>
    </source>
</evidence>